<dbReference type="AlphaFoldDB" id="A0A1P8WPH8"/>
<name>A0A1P8WPH8_9PLAN</name>
<evidence type="ECO:0000313" key="3">
    <source>
        <dbReference type="Proteomes" id="UP000187735"/>
    </source>
</evidence>
<proteinExistence type="predicted"/>
<dbReference type="Proteomes" id="UP000187735">
    <property type="component" value="Chromosome"/>
</dbReference>
<organism evidence="2 3">
    <name type="scientific">Fuerstiella marisgermanici</name>
    <dbReference type="NCBI Taxonomy" id="1891926"/>
    <lineage>
        <taxon>Bacteria</taxon>
        <taxon>Pseudomonadati</taxon>
        <taxon>Planctomycetota</taxon>
        <taxon>Planctomycetia</taxon>
        <taxon>Planctomycetales</taxon>
        <taxon>Planctomycetaceae</taxon>
        <taxon>Fuerstiella</taxon>
    </lineage>
</organism>
<evidence type="ECO:0000256" key="1">
    <source>
        <dbReference type="SAM" id="MobiDB-lite"/>
    </source>
</evidence>
<accession>A0A1P8WPH8</accession>
<feature type="compositionally biased region" description="Basic and acidic residues" evidence="1">
    <location>
        <begin position="21"/>
        <end position="31"/>
    </location>
</feature>
<gene>
    <name evidence="2" type="ORF">Fuma_05640</name>
</gene>
<keyword evidence="3" id="KW-1185">Reference proteome</keyword>
<feature type="region of interest" description="Disordered" evidence="1">
    <location>
        <begin position="1"/>
        <end position="31"/>
    </location>
</feature>
<dbReference type="STRING" id="1891926.Fuma_05640"/>
<reference evidence="2 3" key="1">
    <citation type="journal article" date="2016" name="Front. Microbiol.">
        <title>Fuerstia marisgermanicae gen. nov., sp. nov., an Unusual Member of the Phylum Planctomycetes from the German Wadden Sea.</title>
        <authorList>
            <person name="Kohn T."/>
            <person name="Heuer A."/>
            <person name="Jogler M."/>
            <person name="Vollmers J."/>
            <person name="Boedeker C."/>
            <person name="Bunk B."/>
            <person name="Rast P."/>
            <person name="Borchert D."/>
            <person name="Glockner I."/>
            <person name="Freese H.M."/>
            <person name="Klenk H.P."/>
            <person name="Overmann J."/>
            <person name="Kaster A.K."/>
            <person name="Rohde M."/>
            <person name="Wiegand S."/>
            <person name="Jogler C."/>
        </authorList>
    </citation>
    <scope>NUCLEOTIDE SEQUENCE [LARGE SCALE GENOMIC DNA]</scope>
    <source>
        <strain evidence="2 3">NH11</strain>
    </source>
</reference>
<dbReference type="EMBL" id="CP017641">
    <property type="protein sequence ID" value="APZ95977.1"/>
    <property type="molecule type" value="Genomic_DNA"/>
</dbReference>
<sequence length="76" mass="8229">MTDRLQVKHSASTSPKRSARGRSDKRSNVREGVRALPMAVCTLDPTPNLLRSFDPACNELPEGGAGCRFGESTANR</sequence>
<evidence type="ECO:0000313" key="2">
    <source>
        <dbReference type="EMBL" id="APZ95977.1"/>
    </source>
</evidence>
<protein>
    <submittedName>
        <fullName evidence="2">Uncharacterized protein</fullName>
    </submittedName>
</protein>
<dbReference type="KEGG" id="fmr:Fuma_05640"/>